<keyword evidence="3" id="KW-1185">Reference proteome</keyword>
<proteinExistence type="predicted"/>
<gene>
    <name evidence="2" type="ORF">P154DRAFT_268903</name>
</gene>
<reference evidence="2" key="1">
    <citation type="journal article" date="2020" name="Stud. Mycol.">
        <title>101 Dothideomycetes genomes: a test case for predicting lifestyles and emergence of pathogens.</title>
        <authorList>
            <person name="Haridas S."/>
            <person name="Albert R."/>
            <person name="Binder M."/>
            <person name="Bloem J."/>
            <person name="Labutti K."/>
            <person name="Salamov A."/>
            <person name="Andreopoulos B."/>
            <person name="Baker S."/>
            <person name="Barry K."/>
            <person name="Bills G."/>
            <person name="Bluhm B."/>
            <person name="Cannon C."/>
            <person name="Castanera R."/>
            <person name="Culley D."/>
            <person name="Daum C."/>
            <person name="Ezra D."/>
            <person name="Gonzalez J."/>
            <person name="Henrissat B."/>
            <person name="Kuo A."/>
            <person name="Liang C."/>
            <person name="Lipzen A."/>
            <person name="Lutzoni F."/>
            <person name="Magnuson J."/>
            <person name="Mondo S."/>
            <person name="Nolan M."/>
            <person name="Ohm R."/>
            <person name="Pangilinan J."/>
            <person name="Park H.-J."/>
            <person name="Ramirez L."/>
            <person name="Alfaro M."/>
            <person name="Sun H."/>
            <person name="Tritt A."/>
            <person name="Yoshinaga Y."/>
            <person name="Zwiers L.-H."/>
            <person name="Turgeon B."/>
            <person name="Goodwin S."/>
            <person name="Spatafora J."/>
            <person name="Crous P."/>
            <person name="Grigoriev I."/>
        </authorList>
    </citation>
    <scope>NUCLEOTIDE SEQUENCE</scope>
    <source>
        <strain evidence="2">CBS 123094</strain>
    </source>
</reference>
<evidence type="ECO:0000256" key="1">
    <source>
        <dbReference type="SAM" id="Phobius"/>
    </source>
</evidence>
<dbReference type="EMBL" id="ML977608">
    <property type="protein sequence ID" value="KAF1997868.1"/>
    <property type="molecule type" value="Genomic_DNA"/>
</dbReference>
<keyword evidence="1" id="KW-0472">Membrane</keyword>
<sequence>MAWHDYKLPLSKFGYVAKISSFFLNFMFSLFSSSINLSMISRMFPLHLNEDPLTLKDMILPFYYLDFCLLSTPLSPVCRYPFPV</sequence>
<accession>A0A6A5W9Q7</accession>
<name>A0A6A5W9Q7_9PLEO</name>
<keyword evidence="1" id="KW-0812">Transmembrane</keyword>
<organism evidence="2 3">
    <name type="scientific">Amniculicola lignicola CBS 123094</name>
    <dbReference type="NCBI Taxonomy" id="1392246"/>
    <lineage>
        <taxon>Eukaryota</taxon>
        <taxon>Fungi</taxon>
        <taxon>Dikarya</taxon>
        <taxon>Ascomycota</taxon>
        <taxon>Pezizomycotina</taxon>
        <taxon>Dothideomycetes</taxon>
        <taxon>Pleosporomycetidae</taxon>
        <taxon>Pleosporales</taxon>
        <taxon>Amniculicolaceae</taxon>
        <taxon>Amniculicola</taxon>
    </lineage>
</organism>
<dbReference type="AlphaFoldDB" id="A0A6A5W9Q7"/>
<dbReference type="Proteomes" id="UP000799779">
    <property type="component" value="Unassembled WGS sequence"/>
</dbReference>
<feature type="transmembrane region" description="Helical" evidence="1">
    <location>
        <begin position="15"/>
        <end position="37"/>
    </location>
</feature>
<protein>
    <submittedName>
        <fullName evidence="2">Uncharacterized protein</fullName>
    </submittedName>
</protein>
<keyword evidence="1" id="KW-1133">Transmembrane helix</keyword>
<evidence type="ECO:0000313" key="3">
    <source>
        <dbReference type="Proteomes" id="UP000799779"/>
    </source>
</evidence>
<evidence type="ECO:0000313" key="2">
    <source>
        <dbReference type="EMBL" id="KAF1997868.1"/>
    </source>
</evidence>